<gene>
    <name evidence="1" type="ORF">D1614_18430</name>
</gene>
<keyword evidence="2" id="KW-1185">Reference proteome</keyword>
<evidence type="ECO:0000313" key="2">
    <source>
        <dbReference type="Proteomes" id="UP000265926"/>
    </source>
</evidence>
<evidence type="ECO:0008006" key="3">
    <source>
        <dbReference type="Google" id="ProtNLM"/>
    </source>
</evidence>
<accession>A0A399SXR7</accession>
<dbReference type="AlphaFoldDB" id="A0A399SXR7"/>
<proteinExistence type="predicted"/>
<dbReference type="Proteomes" id="UP000265926">
    <property type="component" value="Unassembled WGS sequence"/>
</dbReference>
<protein>
    <recommendedName>
        <fullName evidence="3">Neutral/alkaline non-lysosomal ceramidase N-terminal domain-containing protein</fullName>
    </recommendedName>
</protein>
<name>A0A399SXR7_9BACT</name>
<organism evidence="1 2">
    <name type="scientific">Maribellus luteus</name>
    <dbReference type="NCBI Taxonomy" id="2305463"/>
    <lineage>
        <taxon>Bacteria</taxon>
        <taxon>Pseudomonadati</taxon>
        <taxon>Bacteroidota</taxon>
        <taxon>Bacteroidia</taxon>
        <taxon>Marinilabiliales</taxon>
        <taxon>Prolixibacteraceae</taxon>
        <taxon>Maribellus</taxon>
    </lineage>
</organism>
<reference evidence="1 2" key="1">
    <citation type="submission" date="2018-08" db="EMBL/GenBank/DDBJ databases">
        <title>Pallidiluteibacterium maritimus gen. nov., sp. nov., isolated from coastal sediment.</title>
        <authorList>
            <person name="Zhou L.Y."/>
        </authorList>
    </citation>
    <scope>NUCLEOTIDE SEQUENCE [LARGE SCALE GENOMIC DNA]</scope>
    <source>
        <strain evidence="1 2">XSD2</strain>
    </source>
</reference>
<evidence type="ECO:0000313" key="1">
    <source>
        <dbReference type="EMBL" id="RIJ46643.1"/>
    </source>
</evidence>
<dbReference type="EMBL" id="QWGR01000013">
    <property type="protein sequence ID" value="RIJ46643.1"/>
    <property type="molecule type" value="Genomic_DNA"/>
</dbReference>
<comment type="caution">
    <text evidence="1">The sequence shown here is derived from an EMBL/GenBank/DDBJ whole genome shotgun (WGS) entry which is preliminary data.</text>
</comment>
<sequence>MKNVENEATGLLAGAATTNITPLKPCFLFGYPFVERISTGVNDCLLSSALYLFDGENHSLFISNDVIFISKASAERVRTKISERTGIPASSVMIAATHTHSGPVTLDYISSSNDPVVPKVDDEYVRYMEDKSIEAACLAYQNACPAKAGFLVADGTGVGTNRHDPAGPADMDVPVVVLKNLNDKMIGCMLVCHMHPTILHEDSTLVSSDFPAYVRDVLQKEYFGCECPIVYFTGAAGNQSPRHVTRENTFAEAHRIGKIVADAIGRKINTGLDYLSDVSVACSQTFVDLPKRQFPDVKKAEKHRDEFLERFERLRKTSGNTQEIRTAEVDWFGAEELFYLSKLAEKGALEQVYTSCLPAEIQIFKIGDWCFVAWPGEIFIEYAKTLKKIVKNTFLITLANGELQGYIATEEAENNGFYEASNSIFHYASGKILVDETVRLINTKA</sequence>